<gene>
    <name evidence="1" type="ORF">BYL167_LOCUS65007</name>
</gene>
<protein>
    <submittedName>
        <fullName evidence="1">Uncharacterized protein</fullName>
    </submittedName>
</protein>
<comment type="caution">
    <text evidence="1">The sequence shown here is derived from an EMBL/GenBank/DDBJ whole genome shotgun (WGS) entry which is preliminary data.</text>
</comment>
<proteinExistence type="predicted"/>
<accession>A0A8S3F639</accession>
<name>A0A8S3F639_9BILA</name>
<dbReference type="Proteomes" id="UP000681967">
    <property type="component" value="Unassembled WGS sequence"/>
</dbReference>
<organism evidence="1 2">
    <name type="scientific">Rotaria magnacalcarata</name>
    <dbReference type="NCBI Taxonomy" id="392030"/>
    <lineage>
        <taxon>Eukaryota</taxon>
        <taxon>Metazoa</taxon>
        <taxon>Spiralia</taxon>
        <taxon>Gnathifera</taxon>
        <taxon>Rotifera</taxon>
        <taxon>Eurotatoria</taxon>
        <taxon>Bdelloidea</taxon>
        <taxon>Philodinida</taxon>
        <taxon>Philodinidae</taxon>
        <taxon>Rotaria</taxon>
    </lineage>
</organism>
<dbReference type="EMBL" id="CAJOBH010240078">
    <property type="protein sequence ID" value="CAF5106094.1"/>
    <property type="molecule type" value="Genomic_DNA"/>
</dbReference>
<evidence type="ECO:0000313" key="2">
    <source>
        <dbReference type="Proteomes" id="UP000681967"/>
    </source>
</evidence>
<dbReference type="AlphaFoldDB" id="A0A8S3F639"/>
<sequence length="99" mass="11868">MLMRIELVTISFANFYWLFSSEEMATIQKNISNIQNDIENNNQFHFDGENYFLLFVSNENNQENLIINPINKNIRHALENFLDDLRHDEIKTIENFLNQ</sequence>
<evidence type="ECO:0000313" key="1">
    <source>
        <dbReference type="EMBL" id="CAF5106094.1"/>
    </source>
</evidence>
<reference evidence="1" key="1">
    <citation type="submission" date="2021-02" db="EMBL/GenBank/DDBJ databases">
        <authorList>
            <person name="Nowell W R."/>
        </authorList>
    </citation>
    <scope>NUCLEOTIDE SEQUENCE</scope>
</reference>